<dbReference type="Proteomes" id="UP000640274">
    <property type="component" value="Unassembled WGS sequence"/>
</dbReference>
<proteinExistence type="predicted"/>
<gene>
    <name evidence="5" type="ORF">JFN88_18735</name>
</gene>
<dbReference type="SUPFAM" id="SSF56281">
    <property type="entry name" value="Metallo-hydrolase/oxidoreductase"/>
    <property type="match status" value="1"/>
</dbReference>
<evidence type="ECO:0000313" key="6">
    <source>
        <dbReference type="Proteomes" id="UP000640274"/>
    </source>
</evidence>
<evidence type="ECO:0000313" key="5">
    <source>
        <dbReference type="EMBL" id="MBJ6363241.1"/>
    </source>
</evidence>
<comment type="catalytic activity">
    <reaction evidence="3">
        <text>3',5'-cyclic UMP + H2O = UMP + H(+)</text>
        <dbReference type="Rhea" id="RHEA:70575"/>
        <dbReference type="ChEBI" id="CHEBI:15377"/>
        <dbReference type="ChEBI" id="CHEBI:15378"/>
        <dbReference type="ChEBI" id="CHEBI:57865"/>
        <dbReference type="ChEBI" id="CHEBI:184387"/>
    </reaction>
    <physiologicalReaction direction="left-to-right" evidence="3">
        <dbReference type="Rhea" id="RHEA:70576"/>
    </physiologicalReaction>
</comment>
<dbReference type="InterPro" id="IPR036866">
    <property type="entry name" value="RibonucZ/Hydroxyglut_hydro"/>
</dbReference>
<evidence type="ECO:0000256" key="2">
    <source>
        <dbReference type="ARBA" id="ARBA00034301"/>
    </source>
</evidence>
<keyword evidence="6" id="KW-1185">Reference proteome</keyword>
<dbReference type="Gene3D" id="3.60.15.10">
    <property type="entry name" value="Ribonuclease Z/Hydroxyacylglutathione hydrolase-like"/>
    <property type="match status" value="1"/>
</dbReference>
<dbReference type="GO" id="GO:0046872">
    <property type="term" value="F:metal ion binding"/>
    <property type="evidence" value="ECO:0007669"/>
    <property type="project" value="UniProtKB-KW"/>
</dbReference>
<accession>A0A934J1U0</accession>
<dbReference type="Pfam" id="PF23023">
    <property type="entry name" value="Anti-Pycsar_Apyc1"/>
    <property type="match status" value="1"/>
</dbReference>
<comment type="function">
    <text evidence="2">Counteracts the endogenous Pycsar antiviral defense system. Phosphodiesterase that enables metal-dependent hydrolysis of host cyclic nucleotide Pycsar defense signals such as cCMP and cUMP.</text>
</comment>
<comment type="caution">
    <text evidence="5">The sequence shown here is derived from an EMBL/GenBank/DDBJ whole genome shotgun (WGS) entry which is preliminary data.</text>
</comment>
<evidence type="ECO:0000259" key="4">
    <source>
        <dbReference type="SMART" id="SM00849"/>
    </source>
</evidence>
<evidence type="ECO:0000256" key="3">
    <source>
        <dbReference type="ARBA" id="ARBA00048505"/>
    </source>
</evidence>
<dbReference type="AlphaFoldDB" id="A0A934J1U0"/>
<dbReference type="GO" id="GO:0016787">
    <property type="term" value="F:hydrolase activity"/>
    <property type="evidence" value="ECO:0007669"/>
    <property type="project" value="UniProtKB-KW"/>
</dbReference>
<feature type="domain" description="Metallo-beta-lactamase" evidence="4">
    <location>
        <begin position="13"/>
        <end position="212"/>
    </location>
</feature>
<comment type="catalytic activity">
    <reaction evidence="1">
        <text>3',5'-cyclic CMP + H2O = CMP + H(+)</text>
        <dbReference type="Rhea" id="RHEA:72675"/>
        <dbReference type="ChEBI" id="CHEBI:15377"/>
        <dbReference type="ChEBI" id="CHEBI:15378"/>
        <dbReference type="ChEBI" id="CHEBI:58003"/>
        <dbReference type="ChEBI" id="CHEBI:60377"/>
    </reaction>
    <physiologicalReaction direction="left-to-right" evidence="1">
        <dbReference type="Rhea" id="RHEA:72676"/>
    </physiologicalReaction>
</comment>
<name>A0A934J1U0_9BACL</name>
<dbReference type="SMART" id="SM00849">
    <property type="entry name" value="Lactamase_B"/>
    <property type="match status" value="1"/>
</dbReference>
<dbReference type="EMBL" id="JAELUP010000103">
    <property type="protein sequence ID" value="MBJ6363241.1"/>
    <property type="molecule type" value="Genomic_DNA"/>
</dbReference>
<sequence length="251" mass="28537">MLGTGSAFAKTFYNNNALVYANGYTLLVDCGITAPAALHSLGKSPDEIHALLVTHIHADHVGGLEEIAFRMKFQYQRKPLLYVPEVLAVPLWENALKGGLSQDEGHTLEDYFDVRLMEEGHEYELAPGLCVEIIETPHIPNKASFSLYLNRHLFYSADMRFNPELLHSLVDQRGCDTILHDCQFINPGAVHACLDDLVTLPEFIQQRLWLMHYADNQPEYIGKTGQMRFIEQQRLYDDTELSKLNVEFNEA</sequence>
<evidence type="ECO:0000256" key="1">
    <source>
        <dbReference type="ARBA" id="ARBA00034221"/>
    </source>
</evidence>
<organism evidence="5 6">
    <name type="scientific">Paenibacillus roseus</name>
    <dbReference type="NCBI Taxonomy" id="2798579"/>
    <lineage>
        <taxon>Bacteria</taxon>
        <taxon>Bacillati</taxon>
        <taxon>Bacillota</taxon>
        <taxon>Bacilli</taxon>
        <taxon>Bacillales</taxon>
        <taxon>Paenibacillaceae</taxon>
        <taxon>Paenibacillus</taxon>
    </lineage>
</organism>
<reference evidence="5" key="1">
    <citation type="submission" date="2020-12" db="EMBL/GenBank/DDBJ databases">
        <authorList>
            <person name="Huq M.A."/>
        </authorList>
    </citation>
    <scope>NUCLEOTIDE SEQUENCE</scope>
    <source>
        <strain evidence="5">MAHUQ-46</strain>
    </source>
</reference>
<protein>
    <submittedName>
        <fullName evidence="5">Ribonuclease Z</fullName>
    </submittedName>
</protein>
<dbReference type="InterPro" id="IPR001279">
    <property type="entry name" value="Metallo-B-lactamas"/>
</dbReference>